<evidence type="ECO:0000256" key="1">
    <source>
        <dbReference type="ARBA" id="ARBA00022801"/>
    </source>
</evidence>
<dbReference type="InterPro" id="IPR032466">
    <property type="entry name" value="Metal_Hydrolase"/>
</dbReference>
<protein>
    <submittedName>
        <fullName evidence="3">5-methylthioadenosine/S-adenosylhomocysteine deaminase</fullName>
    </submittedName>
</protein>
<dbReference type="InterPro" id="IPR006680">
    <property type="entry name" value="Amidohydro-rel"/>
</dbReference>
<dbReference type="Gene3D" id="2.30.40.10">
    <property type="entry name" value="Urease, subunit C, domain 1"/>
    <property type="match status" value="1"/>
</dbReference>
<dbReference type="Gene3D" id="3.20.20.140">
    <property type="entry name" value="Metal-dependent hydrolases"/>
    <property type="match status" value="1"/>
</dbReference>
<dbReference type="SUPFAM" id="SSF51338">
    <property type="entry name" value="Composite domain of metallo-dependent hydrolases"/>
    <property type="match status" value="1"/>
</dbReference>
<gene>
    <name evidence="3" type="ORF">SAMN05216508_11255</name>
</gene>
<dbReference type="EMBL" id="FPBT01000012">
    <property type="protein sequence ID" value="SFU56138.1"/>
    <property type="molecule type" value="Genomic_DNA"/>
</dbReference>
<evidence type="ECO:0000313" key="4">
    <source>
        <dbReference type="Proteomes" id="UP000198817"/>
    </source>
</evidence>
<dbReference type="CDD" id="cd01298">
    <property type="entry name" value="ATZ_TRZ_like"/>
    <property type="match status" value="1"/>
</dbReference>
<sequence length="429" mass="47439">MLFSGITILDENFEIQNDMYVGVEGKKIDYVGKFMPRKDYGEVISGAGRLLMPGFYNAHAHSPMALMRGYGEGLKLQEWLNDRIFPFEAKLDGNAVYWGTMLCMAESLRFGIVSTSDMYYFVEDMARAVADSGTKNNISRSLTNFDGTPFDRMESARELKAAVRDWNGAAEGRIIMESSLHAEYTSDEATARSLAEWTKEAGVRMHVHVSETKTEHEECKQRHNGMTPVQYLNSCGIFDVPSIAAHCVWIEGEDYDILREKGVTVATNPCSNLKLASGICDTASVLARGINLAVGTDSVTSNNSLNFIEEMKTLAMVAKVRANDPTVMMPRDVLRAGTRGGALAQGRTDCGLLKEGFRADLIMLRTDTVNMYPVHDLLTNIVFSADGGDIAMTMVDGKILYRDGEYATIDVDKTIFETEKAKANILARL</sequence>
<dbReference type="Pfam" id="PF01979">
    <property type="entry name" value="Amidohydro_1"/>
    <property type="match status" value="1"/>
</dbReference>
<dbReference type="GO" id="GO:0016810">
    <property type="term" value="F:hydrolase activity, acting on carbon-nitrogen (but not peptide) bonds"/>
    <property type="evidence" value="ECO:0007669"/>
    <property type="project" value="InterPro"/>
</dbReference>
<keyword evidence="4" id="KW-1185">Reference proteome</keyword>
<organism evidence="3 4">
    <name type="scientific">Eubacterium pyruvativorans</name>
    <dbReference type="NCBI Taxonomy" id="155865"/>
    <lineage>
        <taxon>Bacteria</taxon>
        <taxon>Bacillati</taxon>
        <taxon>Bacillota</taxon>
        <taxon>Clostridia</taxon>
        <taxon>Eubacteriales</taxon>
        <taxon>Eubacteriaceae</taxon>
        <taxon>Eubacterium</taxon>
    </lineage>
</organism>
<reference evidence="3 4" key="1">
    <citation type="submission" date="2016-10" db="EMBL/GenBank/DDBJ databases">
        <authorList>
            <person name="de Groot N.N."/>
        </authorList>
    </citation>
    <scope>NUCLEOTIDE SEQUENCE [LARGE SCALE GENOMIC DNA]</scope>
    <source>
        <strain evidence="3 4">KHGC13</strain>
    </source>
</reference>
<dbReference type="AlphaFoldDB" id="A0A1I7H626"/>
<dbReference type="Proteomes" id="UP000198817">
    <property type="component" value="Unassembled WGS sequence"/>
</dbReference>
<dbReference type="RefSeq" id="WP_090471259.1">
    <property type="nucleotide sequence ID" value="NZ_FOWF01000013.1"/>
</dbReference>
<dbReference type="STRING" id="155865.SAMN05216515_1134"/>
<evidence type="ECO:0000259" key="2">
    <source>
        <dbReference type="Pfam" id="PF01979"/>
    </source>
</evidence>
<name>A0A1I7H626_9FIRM</name>
<proteinExistence type="predicted"/>
<keyword evidence="1" id="KW-0378">Hydrolase</keyword>
<feature type="domain" description="Amidohydrolase-related" evidence="2">
    <location>
        <begin position="51"/>
        <end position="400"/>
    </location>
</feature>
<dbReference type="InterPro" id="IPR011059">
    <property type="entry name" value="Metal-dep_hydrolase_composite"/>
</dbReference>
<dbReference type="OrthoDB" id="9807210at2"/>
<dbReference type="PANTHER" id="PTHR43794">
    <property type="entry name" value="AMINOHYDROLASE SSNA-RELATED"/>
    <property type="match status" value="1"/>
</dbReference>
<dbReference type="SUPFAM" id="SSF51556">
    <property type="entry name" value="Metallo-dependent hydrolases"/>
    <property type="match status" value="1"/>
</dbReference>
<accession>A0A1I7H626</accession>
<dbReference type="InterPro" id="IPR050287">
    <property type="entry name" value="MTA/SAH_deaminase"/>
</dbReference>
<dbReference type="PANTHER" id="PTHR43794:SF11">
    <property type="entry name" value="AMIDOHYDROLASE-RELATED DOMAIN-CONTAINING PROTEIN"/>
    <property type="match status" value="1"/>
</dbReference>
<evidence type="ECO:0000313" key="3">
    <source>
        <dbReference type="EMBL" id="SFU56138.1"/>
    </source>
</evidence>